<dbReference type="InterPro" id="IPR003660">
    <property type="entry name" value="HAMP_dom"/>
</dbReference>
<dbReference type="SUPFAM" id="SSF55874">
    <property type="entry name" value="ATPase domain of HSP90 chaperone/DNA topoisomerase II/histidine kinase"/>
    <property type="match status" value="1"/>
</dbReference>
<keyword evidence="5" id="KW-0597">Phosphoprotein</keyword>
<dbReference type="AlphaFoldDB" id="A0A6I5ZVZ1"/>
<evidence type="ECO:0000256" key="14">
    <source>
        <dbReference type="SAM" id="Phobius"/>
    </source>
</evidence>
<accession>A0A6I5ZVZ1</accession>
<dbReference type="OrthoDB" id="9764522at2"/>
<dbReference type="Proteomes" id="UP000425916">
    <property type="component" value="Chromosome"/>
</dbReference>
<keyword evidence="13 14" id="KW-0472">Membrane</keyword>
<feature type="domain" description="Histidine kinase" evidence="15">
    <location>
        <begin position="385"/>
        <end position="604"/>
    </location>
</feature>
<dbReference type="Gene3D" id="3.30.565.10">
    <property type="entry name" value="Histidine kinase-like ATPase, C-terminal domain"/>
    <property type="match status" value="1"/>
</dbReference>
<evidence type="ECO:0000313" key="18">
    <source>
        <dbReference type="Proteomes" id="UP000425916"/>
    </source>
</evidence>
<evidence type="ECO:0000256" key="7">
    <source>
        <dbReference type="ARBA" id="ARBA00022692"/>
    </source>
</evidence>
<evidence type="ECO:0000313" key="17">
    <source>
        <dbReference type="EMBL" id="QGP93491.1"/>
    </source>
</evidence>
<gene>
    <name evidence="17" type="primary">sasA_4</name>
    <name evidence="17" type="ORF">MGLY_29010</name>
</gene>
<evidence type="ECO:0000256" key="6">
    <source>
        <dbReference type="ARBA" id="ARBA00022679"/>
    </source>
</evidence>
<dbReference type="PANTHER" id="PTHR43065">
    <property type="entry name" value="SENSOR HISTIDINE KINASE"/>
    <property type="match status" value="1"/>
</dbReference>
<feature type="transmembrane region" description="Helical" evidence="14">
    <location>
        <begin position="12"/>
        <end position="31"/>
    </location>
</feature>
<protein>
    <recommendedName>
        <fullName evidence="3">histidine kinase</fullName>
        <ecNumber evidence="3">2.7.13.3</ecNumber>
    </recommendedName>
</protein>
<organism evidence="17 18">
    <name type="scientific">Neomoorella glycerini</name>
    <dbReference type="NCBI Taxonomy" id="55779"/>
    <lineage>
        <taxon>Bacteria</taxon>
        <taxon>Bacillati</taxon>
        <taxon>Bacillota</taxon>
        <taxon>Clostridia</taxon>
        <taxon>Neomoorellales</taxon>
        <taxon>Neomoorellaceae</taxon>
        <taxon>Neomoorella</taxon>
    </lineage>
</organism>
<evidence type="ECO:0000256" key="8">
    <source>
        <dbReference type="ARBA" id="ARBA00022741"/>
    </source>
</evidence>
<dbReference type="Pfam" id="PF02743">
    <property type="entry name" value="dCache_1"/>
    <property type="match status" value="1"/>
</dbReference>
<evidence type="ECO:0000256" key="2">
    <source>
        <dbReference type="ARBA" id="ARBA00004651"/>
    </source>
</evidence>
<dbReference type="InterPro" id="IPR003661">
    <property type="entry name" value="HisK_dim/P_dom"/>
</dbReference>
<dbReference type="InterPro" id="IPR036890">
    <property type="entry name" value="HATPase_C_sf"/>
</dbReference>
<dbReference type="PROSITE" id="PS50109">
    <property type="entry name" value="HIS_KIN"/>
    <property type="match status" value="1"/>
</dbReference>
<dbReference type="InterPro" id="IPR005467">
    <property type="entry name" value="His_kinase_dom"/>
</dbReference>
<evidence type="ECO:0000256" key="3">
    <source>
        <dbReference type="ARBA" id="ARBA00012438"/>
    </source>
</evidence>
<evidence type="ECO:0000256" key="11">
    <source>
        <dbReference type="ARBA" id="ARBA00022989"/>
    </source>
</evidence>
<dbReference type="SMART" id="SM00388">
    <property type="entry name" value="HisKA"/>
    <property type="match status" value="1"/>
</dbReference>
<reference evidence="17 18" key="1">
    <citation type="submission" date="2019-11" db="EMBL/GenBank/DDBJ databases">
        <title>Genome sequence of Moorella glycerini DSM11254.</title>
        <authorList>
            <person name="Poehlein A."/>
            <person name="Boeer T."/>
            <person name="Daniel R."/>
        </authorList>
    </citation>
    <scope>NUCLEOTIDE SEQUENCE [LARGE SCALE GENOMIC DNA]</scope>
    <source>
        <strain evidence="17 18">DSM 11254</strain>
    </source>
</reference>
<dbReference type="PRINTS" id="PR00344">
    <property type="entry name" value="BCTRLSENSOR"/>
</dbReference>
<evidence type="ECO:0000256" key="10">
    <source>
        <dbReference type="ARBA" id="ARBA00022840"/>
    </source>
</evidence>
<dbReference type="InterPro" id="IPR036097">
    <property type="entry name" value="HisK_dim/P_sf"/>
</dbReference>
<dbReference type="InterPro" id="IPR033479">
    <property type="entry name" value="dCache_1"/>
</dbReference>
<dbReference type="Pfam" id="PF00672">
    <property type="entry name" value="HAMP"/>
    <property type="match status" value="1"/>
</dbReference>
<dbReference type="EC" id="2.7.13.3" evidence="3"/>
<dbReference type="Pfam" id="PF02518">
    <property type="entry name" value="HATPase_c"/>
    <property type="match status" value="1"/>
</dbReference>
<dbReference type="PROSITE" id="PS50885">
    <property type="entry name" value="HAMP"/>
    <property type="match status" value="1"/>
</dbReference>
<dbReference type="Gene3D" id="3.30.450.20">
    <property type="entry name" value="PAS domain"/>
    <property type="match status" value="1"/>
</dbReference>
<dbReference type="SMART" id="SM00387">
    <property type="entry name" value="HATPase_c"/>
    <property type="match status" value="1"/>
</dbReference>
<dbReference type="SMART" id="SM00304">
    <property type="entry name" value="HAMP"/>
    <property type="match status" value="1"/>
</dbReference>
<dbReference type="Pfam" id="PF00512">
    <property type="entry name" value="HisKA"/>
    <property type="match status" value="1"/>
</dbReference>
<dbReference type="InterPro" id="IPR004358">
    <property type="entry name" value="Sig_transdc_His_kin-like_C"/>
</dbReference>
<dbReference type="GO" id="GO:0000155">
    <property type="term" value="F:phosphorelay sensor kinase activity"/>
    <property type="evidence" value="ECO:0007669"/>
    <property type="project" value="InterPro"/>
</dbReference>
<evidence type="ECO:0000256" key="13">
    <source>
        <dbReference type="ARBA" id="ARBA00023136"/>
    </source>
</evidence>
<dbReference type="PANTHER" id="PTHR43065:SF46">
    <property type="entry name" value="C4-DICARBOXYLATE TRANSPORT SENSOR PROTEIN DCTB"/>
    <property type="match status" value="1"/>
</dbReference>
<dbReference type="Gene3D" id="1.10.287.130">
    <property type="match status" value="1"/>
</dbReference>
<dbReference type="CDD" id="cd00082">
    <property type="entry name" value="HisKA"/>
    <property type="match status" value="1"/>
</dbReference>
<dbReference type="GO" id="GO:0005524">
    <property type="term" value="F:ATP binding"/>
    <property type="evidence" value="ECO:0007669"/>
    <property type="project" value="UniProtKB-KW"/>
</dbReference>
<comment type="catalytic activity">
    <reaction evidence="1">
        <text>ATP + protein L-histidine = ADP + protein N-phospho-L-histidine.</text>
        <dbReference type="EC" id="2.7.13.3"/>
    </reaction>
</comment>
<keyword evidence="7 14" id="KW-0812">Transmembrane</keyword>
<keyword evidence="4" id="KW-1003">Cell membrane</keyword>
<evidence type="ECO:0000256" key="5">
    <source>
        <dbReference type="ARBA" id="ARBA00022553"/>
    </source>
</evidence>
<evidence type="ECO:0000256" key="1">
    <source>
        <dbReference type="ARBA" id="ARBA00000085"/>
    </source>
</evidence>
<keyword evidence="11 14" id="KW-1133">Transmembrane helix</keyword>
<evidence type="ECO:0000256" key="4">
    <source>
        <dbReference type="ARBA" id="ARBA00022475"/>
    </source>
</evidence>
<evidence type="ECO:0000259" key="15">
    <source>
        <dbReference type="PROSITE" id="PS50109"/>
    </source>
</evidence>
<proteinExistence type="predicted"/>
<comment type="subcellular location">
    <subcellularLocation>
        <location evidence="2">Cell membrane</location>
        <topology evidence="2">Multi-pass membrane protein</topology>
    </subcellularLocation>
</comment>
<dbReference type="EMBL" id="CP046244">
    <property type="protein sequence ID" value="QGP93491.1"/>
    <property type="molecule type" value="Genomic_DNA"/>
</dbReference>
<keyword evidence="9 17" id="KW-0418">Kinase</keyword>
<dbReference type="GO" id="GO:0005886">
    <property type="term" value="C:plasma membrane"/>
    <property type="evidence" value="ECO:0007669"/>
    <property type="project" value="UniProtKB-SubCell"/>
</dbReference>
<dbReference type="SUPFAM" id="SSF47384">
    <property type="entry name" value="Homodimeric domain of signal transducing histidine kinase"/>
    <property type="match status" value="1"/>
</dbReference>
<dbReference type="Gene3D" id="6.10.340.10">
    <property type="match status" value="1"/>
</dbReference>
<dbReference type="CDD" id="cd06225">
    <property type="entry name" value="HAMP"/>
    <property type="match status" value="1"/>
</dbReference>
<keyword evidence="8" id="KW-0547">Nucleotide-binding</keyword>
<keyword evidence="12" id="KW-0902">Two-component regulatory system</keyword>
<dbReference type="InterPro" id="IPR003594">
    <property type="entry name" value="HATPase_dom"/>
</dbReference>
<keyword evidence="10" id="KW-0067">ATP-binding</keyword>
<dbReference type="SUPFAM" id="SSF158472">
    <property type="entry name" value="HAMP domain-like"/>
    <property type="match status" value="1"/>
</dbReference>
<keyword evidence="6 17" id="KW-0808">Transferase</keyword>
<evidence type="ECO:0000259" key="16">
    <source>
        <dbReference type="PROSITE" id="PS50885"/>
    </source>
</evidence>
<dbReference type="CDD" id="cd00075">
    <property type="entry name" value="HATPase"/>
    <property type="match status" value="1"/>
</dbReference>
<name>A0A6I5ZVZ1_9FIRM</name>
<evidence type="ECO:0000256" key="9">
    <source>
        <dbReference type="ARBA" id="ARBA00022777"/>
    </source>
</evidence>
<evidence type="ECO:0000256" key="12">
    <source>
        <dbReference type="ARBA" id="ARBA00023012"/>
    </source>
</evidence>
<keyword evidence="18" id="KW-1185">Reference proteome</keyword>
<feature type="domain" description="HAMP" evidence="16">
    <location>
        <begin position="313"/>
        <end position="365"/>
    </location>
</feature>
<sequence length="619" mass="67603">MSFSWWNRIRFRVLLAGLVLTILPLYLLGVYHLRTLRADLVETTKNQNLKAVEEVASSVWLATVSVTDQMKLVATTYRETLLTSKPEEQERILYSLLQQVPVLEEVSVTNREGRELTRVSRRRVITPADLVNMRGQPVWNTAITGQTAFGTPAPGVDGRPLLSLAVPVPGLKDGGPVGVLWGEVSLRGVMDHVTTLISLQRATFYVVDRQGKLIGHPDFSSVLLREDLSNYPGVQQILANNTSKQAIPLQYNLTNGGEMLGAGKVVEGLGWVTLVEVPMEEALLRLQQHTRQLLLFLLIVVTLVSVCGYKAAEAFTAPITRLSKAAAEVGRGRLDITVPERSTTEIGHLERSFNTMVRQLAEKARIEEAIRRAEKMAAVGQLAANVAHEINNPLATLAAYAEDLADRGHEEGWDYLVKSGTLEQYLGVVRVQVERCKTITRRLLDFARPPLGETGPADVLTAVKETVALVSYAFHKKGVALNWEAPSIKPFPRVKIDTSELQQVLFNLLQNALDATPAGGRVTIDLFQEAGMIIIRIADTGKGMPAEYLSRATEPFFTTKPPGQGTGLGLTICHHIVTKAGGNLTISSETGHGTTVLVTLPLASTGENTAAGEGKEEKR</sequence>